<dbReference type="RefSeq" id="XP_064701274.1">
    <property type="nucleotide sequence ID" value="XM_064852567.1"/>
</dbReference>
<accession>A0AAV9MVX6</accession>
<feature type="domain" description="Hemerythrin-like" evidence="2">
    <location>
        <begin position="124"/>
        <end position="247"/>
    </location>
</feature>
<organism evidence="3 4">
    <name type="scientific">Exophiala bonariae</name>
    <dbReference type="NCBI Taxonomy" id="1690606"/>
    <lineage>
        <taxon>Eukaryota</taxon>
        <taxon>Fungi</taxon>
        <taxon>Dikarya</taxon>
        <taxon>Ascomycota</taxon>
        <taxon>Pezizomycotina</taxon>
        <taxon>Eurotiomycetes</taxon>
        <taxon>Chaetothyriomycetidae</taxon>
        <taxon>Chaetothyriales</taxon>
        <taxon>Herpotrichiellaceae</taxon>
        <taxon>Exophiala</taxon>
    </lineage>
</organism>
<protein>
    <recommendedName>
        <fullName evidence="2">Hemerythrin-like domain-containing protein</fullName>
    </recommendedName>
</protein>
<evidence type="ECO:0000313" key="3">
    <source>
        <dbReference type="EMBL" id="KAK5045656.1"/>
    </source>
</evidence>
<dbReference type="InterPro" id="IPR053206">
    <property type="entry name" value="Dimeric_xanthone_biosynth"/>
</dbReference>
<evidence type="ECO:0000256" key="1">
    <source>
        <dbReference type="SAM" id="MobiDB-lite"/>
    </source>
</evidence>
<dbReference type="EMBL" id="JAVRRD010000035">
    <property type="protein sequence ID" value="KAK5045656.1"/>
    <property type="molecule type" value="Genomic_DNA"/>
</dbReference>
<name>A0AAV9MVX6_9EURO</name>
<gene>
    <name evidence="3" type="ORF">LTR84_009025</name>
</gene>
<evidence type="ECO:0000259" key="2">
    <source>
        <dbReference type="Pfam" id="PF01814"/>
    </source>
</evidence>
<dbReference type="Pfam" id="PF01814">
    <property type="entry name" value="Hemerythrin"/>
    <property type="match status" value="1"/>
</dbReference>
<dbReference type="AlphaFoldDB" id="A0AAV9MVX6"/>
<keyword evidence="4" id="KW-1185">Reference proteome</keyword>
<sequence length="339" mass="38475">MLEVPIIREPVPRNSSPEAASGAKSPTQPRYSHLLYLSEAEREVYTANMQRSSSSSSRSVRSNRSARSSAQSQVSASTHNTSRISMQAPRWADDHYPLINTIHPENVPSTVSRHHSVFSCARQMAQIHNMIIRALNSSWNYAPTVKPSTQAAADFLLFNQQLFTSLDHHHKVEDDFMFPAVEKLLGRPGAMEENVKGHQSFAEGLAIFQKYIFVTRPDEFNGMTFRHIIESFAPELIQHLHDEISSLMSLHVLDSNELMKIWKHTEQMASKATDLYSDIPWRLGCQDKSFTIDGAKCTASSSRWILDAVVRNWHARRHAGAWRFCPSDLHGLRRQIVLT</sequence>
<feature type="region of interest" description="Disordered" evidence="1">
    <location>
        <begin position="1"/>
        <end position="33"/>
    </location>
</feature>
<dbReference type="PANTHER" id="PTHR38048">
    <property type="entry name" value="EXPRESSED PROTEIN"/>
    <property type="match status" value="1"/>
</dbReference>
<evidence type="ECO:0000313" key="4">
    <source>
        <dbReference type="Proteomes" id="UP001358417"/>
    </source>
</evidence>
<proteinExistence type="predicted"/>
<dbReference type="Proteomes" id="UP001358417">
    <property type="component" value="Unassembled WGS sequence"/>
</dbReference>
<dbReference type="PANTHER" id="PTHR38048:SF2">
    <property type="entry name" value="HEMERYTHRIN-LIKE DOMAIN-CONTAINING PROTEIN"/>
    <property type="match status" value="1"/>
</dbReference>
<feature type="compositionally biased region" description="Low complexity" evidence="1">
    <location>
        <begin position="50"/>
        <end position="77"/>
    </location>
</feature>
<reference evidence="3 4" key="1">
    <citation type="submission" date="2023-08" db="EMBL/GenBank/DDBJ databases">
        <title>Black Yeasts Isolated from many extreme environments.</title>
        <authorList>
            <person name="Coleine C."/>
            <person name="Stajich J.E."/>
            <person name="Selbmann L."/>
        </authorList>
    </citation>
    <scope>NUCLEOTIDE SEQUENCE [LARGE SCALE GENOMIC DNA]</scope>
    <source>
        <strain evidence="3 4">CCFEE 5792</strain>
    </source>
</reference>
<dbReference type="Gene3D" id="1.20.120.520">
    <property type="entry name" value="nmb1532 protein domain like"/>
    <property type="match status" value="1"/>
</dbReference>
<feature type="compositionally biased region" description="Polar residues" evidence="1">
    <location>
        <begin position="13"/>
        <end position="30"/>
    </location>
</feature>
<dbReference type="InterPro" id="IPR012312">
    <property type="entry name" value="Hemerythrin-like"/>
</dbReference>
<comment type="caution">
    <text evidence="3">The sequence shown here is derived from an EMBL/GenBank/DDBJ whole genome shotgun (WGS) entry which is preliminary data.</text>
</comment>
<dbReference type="GeneID" id="89977186"/>
<feature type="region of interest" description="Disordered" evidence="1">
    <location>
        <begin position="46"/>
        <end position="87"/>
    </location>
</feature>